<proteinExistence type="predicted"/>
<dbReference type="AlphaFoldDB" id="X1CFX1"/>
<keyword evidence="1" id="KW-0472">Membrane</keyword>
<gene>
    <name evidence="2" type="ORF">S01H4_21867</name>
</gene>
<accession>X1CFX1</accession>
<protein>
    <submittedName>
        <fullName evidence="2">Uncharacterized protein</fullName>
    </submittedName>
</protein>
<organism evidence="2">
    <name type="scientific">marine sediment metagenome</name>
    <dbReference type="NCBI Taxonomy" id="412755"/>
    <lineage>
        <taxon>unclassified sequences</taxon>
        <taxon>metagenomes</taxon>
        <taxon>ecological metagenomes</taxon>
    </lineage>
</organism>
<feature type="non-terminal residue" evidence="2">
    <location>
        <position position="1"/>
    </location>
</feature>
<comment type="caution">
    <text evidence="2">The sequence shown here is derived from an EMBL/GenBank/DDBJ whole genome shotgun (WGS) entry which is preliminary data.</text>
</comment>
<reference evidence="2" key="1">
    <citation type="journal article" date="2014" name="Front. Microbiol.">
        <title>High frequency of phylogenetically diverse reductive dehalogenase-homologous genes in deep subseafloor sedimentary metagenomes.</title>
        <authorList>
            <person name="Kawai M."/>
            <person name="Futagami T."/>
            <person name="Toyoda A."/>
            <person name="Takaki Y."/>
            <person name="Nishi S."/>
            <person name="Hori S."/>
            <person name="Arai W."/>
            <person name="Tsubouchi T."/>
            <person name="Morono Y."/>
            <person name="Uchiyama I."/>
            <person name="Ito T."/>
            <person name="Fujiyama A."/>
            <person name="Inagaki F."/>
            <person name="Takami H."/>
        </authorList>
    </citation>
    <scope>NUCLEOTIDE SEQUENCE</scope>
    <source>
        <strain evidence="2">Expedition CK06-06</strain>
    </source>
</reference>
<keyword evidence="1" id="KW-1133">Transmembrane helix</keyword>
<evidence type="ECO:0000256" key="1">
    <source>
        <dbReference type="SAM" id="Phobius"/>
    </source>
</evidence>
<keyword evidence="1" id="KW-0812">Transmembrane</keyword>
<dbReference type="EMBL" id="BART01009952">
    <property type="protein sequence ID" value="GAG83136.1"/>
    <property type="molecule type" value="Genomic_DNA"/>
</dbReference>
<name>X1CFX1_9ZZZZ</name>
<feature type="transmembrane region" description="Helical" evidence="1">
    <location>
        <begin position="47"/>
        <end position="65"/>
    </location>
</feature>
<evidence type="ECO:0000313" key="2">
    <source>
        <dbReference type="EMBL" id="GAG83136.1"/>
    </source>
</evidence>
<sequence>EPVKKVEVKVNEDPKAKSYEELLKEASPEVQDQMEAGMQSYKEQKEALINSIINVSIIYTAYSFLLF</sequence>